<dbReference type="RefSeq" id="WP_261965441.1">
    <property type="nucleotide sequence ID" value="NZ_BAAAXA010000001.1"/>
</dbReference>
<evidence type="ECO:0000313" key="2">
    <source>
        <dbReference type="EMBL" id="GLL01152.1"/>
    </source>
</evidence>
<protein>
    <submittedName>
        <fullName evidence="2">Uncharacterized protein</fullName>
    </submittedName>
</protein>
<accession>A0A9W6NLR6</accession>
<dbReference type="AlphaFoldDB" id="A0A9W6NLR6"/>
<dbReference type="Proteomes" id="UP001143480">
    <property type="component" value="Unassembled WGS sequence"/>
</dbReference>
<feature type="transmembrane region" description="Helical" evidence="1">
    <location>
        <begin position="68"/>
        <end position="85"/>
    </location>
</feature>
<dbReference type="EMBL" id="BSFP01000013">
    <property type="protein sequence ID" value="GLL01152.1"/>
    <property type="molecule type" value="Genomic_DNA"/>
</dbReference>
<sequence length="125" mass="12945">MTNRVRPPAPVLTVVIIFALFTLFALIALVVSVRGSGFGEDAGISLGLAAVCGVVGARLWFGAQIARWFAVAIGVFMVAVAVFNASTPVVALLYGGLGLAVIGLLTGPRSAREFFARGREVGIAR</sequence>
<feature type="transmembrane region" description="Helical" evidence="1">
    <location>
        <begin position="91"/>
        <end position="107"/>
    </location>
</feature>
<evidence type="ECO:0000313" key="3">
    <source>
        <dbReference type="Proteomes" id="UP001143480"/>
    </source>
</evidence>
<gene>
    <name evidence="2" type="ORF">GCM10017581_028930</name>
</gene>
<name>A0A9W6NLR6_9ACTN</name>
<keyword evidence="3" id="KW-1185">Reference proteome</keyword>
<keyword evidence="1" id="KW-0812">Transmembrane</keyword>
<keyword evidence="1" id="KW-1133">Transmembrane helix</keyword>
<proteinExistence type="predicted"/>
<organism evidence="2 3">
    <name type="scientific">Dactylosporangium matsuzakiense</name>
    <dbReference type="NCBI Taxonomy" id="53360"/>
    <lineage>
        <taxon>Bacteria</taxon>
        <taxon>Bacillati</taxon>
        <taxon>Actinomycetota</taxon>
        <taxon>Actinomycetes</taxon>
        <taxon>Micromonosporales</taxon>
        <taxon>Micromonosporaceae</taxon>
        <taxon>Dactylosporangium</taxon>
    </lineage>
</organism>
<feature type="transmembrane region" description="Helical" evidence="1">
    <location>
        <begin position="12"/>
        <end position="31"/>
    </location>
</feature>
<evidence type="ECO:0000256" key="1">
    <source>
        <dbReference type="SAM" id="Phobius"/>
    </source>
</evidence>
<feature type="transmembrane region" description="Helical" evidence="1">
    <location>
        <begin position="43"/>
        <end position="61"/>
    </location>
</feature>
<reference evidence="2" key="2">
    <citation type="submission" date="2023-01" db="EMBL/GenBank/DDBJ databases">
        <authorList>
            <person name="Sun Q."/>
            <person name="Evtushenko L."/>
        </authorList>
    </citation>
    <scope>NUCLEOTIDE SEQUENCE</scope>
    <source>
        <strain evidence="2">VKM Ac-1321</strain>
    </source>
</reference>
<comment type="caution">
    <text evidence="2">The sequence shown here is derived from an EMBL/GenBank/DDBJ whole genome shotgun (WGS) entry which is preliminary data.</text>
</comment>
<keyword evidence="1" id="KW-0472">Membrane</keyword>
<reference evidence="2" key="1">
    <citation type="journal article" date="2014" name="Int. J. Syst. Evol. Microbiol.">
        <title>Complete genome sequence of Corynebacterium casei LMG S-19264T (=DSM 44701T), isolated from a smear-ripened cheese.</title>
        <authorList>
            <consortium name="US DOE Joint Genome Institute (JGI-PGF)"/>
            <person name="Walter F."/>
            <person name="Albersmeier A."/>
            <person name="Kalinowski J."/>
            <person name="Ruckert C."/>
        </authorList>
    </citation>
    <scope>NUCLEOTIDE SEQUENCE</scope>
    <source>
        <strain evidence="2">VKM Ac-1321</strain>
    </source>
</reference>